<protein>
    <submittedName>
        <fullName evidence="2">CYTH domain-containing protein</fullName>
    </submittedName>
</protein>
<reference evidence="3" key="1">
    <citation type="journal article" date="2019" name="Int. J. Syst. Evol. Microbiol.">
        <title>The Global Catalogue of Microorganisms (GCM) 10K type strain sequencing project: providing services to taxonomists for standard genome sequencing and annotation.</title>
        <authorList>
            <consortium name="The Broad Institute Genomics Platform"/>
            <consortium name="The Broad Institute Genome Sequencing Center for Infectious Disease"/>
            <person name="Wu L."/>
            <person name="Ma J."/>
        </authorList>
    </citation>
    <scope>NUCLEOTIDE SEQUENCE [LARGE SCALE GENOMIC DNA]</scope>
    <source>
        <strain evidence="3">CCM 8937</strain>
    </source>
</reference>
<dbReference type="SMART" id="SM01118">
    <property type="entry name" value="CYTH"/>
    <property type="match status" value="1"/>
</dbReference>
<sequence length="201" mass="23458">MATLEVEFKNLLTVTEYDELRQAYPFGQPFLQQNYYFDTPDRLLQQAHCGLRIRLFVDYAEQTLKVPAPVTTPARHQLYEITDRLTLKQAAQLLDQHQILMTGQSILALAKYKLDPRRLKLIGQGTTKRQIAKLPVGDLTIDRTSYPNGRQDFELELETSEPIQANNFYRDLLQQHQIPQRPQLNKVARAVKEFENDFKRN</sequence>
<dbReference type="RefSeq" id="WP_125648211.1">
    <property type="nucleotide sequence ID" value="NZ_JBHTOH010000094.1"/>
</dbReference>
<proteinExistence type="predicted"/>
<dbReference type="InterPro" id="IPR023577">
    <property type="entry name" value="CYTH_domain"/>
</dbReference>
<dbReference type="EMBL" id="JBHTOH010000094">
    <property type="protein sequence ID" value="MFD1412144.1"/>
    <property type="molecule type" value="Genomic_DNA"/>
</dbReference>
<organism evidence="2 3">
    <name type="scientific">Lapidilactobacillus gannanensis</name>
    <dbReference type="NCBI Taxonomy" id="2486002"/>
    <lineage>
        <taxon>Bacteria</taxon>
        <taxon>Bacillati</taxon>
        <taxon>Bacillota</taxon>
        <taxon>Bacilli</taxon>
        <taxon>Lactobacillales</taxon>
        <taxon>Lactobacillaceae</taxon>
        <taxon>Lapidilactobacillus</taxon>
    </lineage>
</organism>
<evidence type="ECO:0000313" key="3">
    <source>
        <dbReference type="Proteomes" id="UP001597191"/>
    </source>
</evidence>
<evidence type="ECO:0000259" key="1">
    <source>
        <dbReference type="PROSITE" id="PS51707"/>
    </source>
</evidence>
<dbReference type="Pfam" id="PF01928">
    <property type="entry name" value="CYTH"/>
    <property type="match status" value="1"/>
</dbReference>
<dbReference type="Gene3D" id="2.40.320.10">
    <property type="entry name" value="Hypothetical Protein Pfu-838710-001"/>
    <property type="match status" value="1"/>
</dbReference>
<feature type="domain" description="CYTH" evidence="1">
    <location>
        <begin position="3"/>
        <end position="197"/>
    </location>
</feature>
<dbReference type="InterPro" id="IPR033469">
    <property type="entry name" value="CYTH-like_dom_sf"/>
</dbReference>
<dbReference type="SUPFAM" id="SSF55154">
    <property type="entry name" value="CYTH-like phosphatases"/>
    <property type="match status" value="1"/>
</dbReference>
<keyword evidence="3" id="KW-1185">Reference proteome</keyword>
<comment type="caution">
    <text evidence="2">The sequence shown here is derived from an EMBL/GenBank/DDBJ whole genome shotgun (WGS) entry which is preliminary data.</text>
</comment>
<gene>
    <name evidence="2" type="ORF">ACFQ4R_11190</name>
</gene>
<dbReference type="CDD" id="cd07762">
    <property type="entry name" value="CYTH-like_Pase_1"/>
    <property type="match status" value="1"/>
</dbReference>
<dbReference type="PIRSF" id="PIRSF012526">
    <property type="entry name" value="CYTH_UCP012526"/>
    <property type="match status" value="1"/>
</dbReference>
<evidence type="ECO:0000313" key="2">
    <source>
        <dbReference type="EMBL" id="MFD1412144.1"/>
    </source>
</evidence>
<name>A0ABW4BQC1_9LACO</name>
<dbReference type="Proteomes" id="UP001597191">
    <property type="component" value="Unassembled WGS sequence"/>
</dbReference>
<dbReference type="PROSITE" id="PS51707">
    <property type="entry name" value="CYTH"/>
    <property type="match status" value="1"/>
</dbReference>
<accession>A0ABW4BQC1</accession>
<dbReference type="InterPro" id="IPR009195">
    <property type="entry name" value="Uncharacterised_YjbK"/>
</dbReference>